<sequence length="198" mass="21987">MTAKPGIRETKKQETRRALGFAAFELASTRGLDGFVVEDVTDQVGVSRRTFFNYFNRKEEAVVAVSGFMFDDALAEMQRRSPDEPLFTSLQAVVKFVCGPNNLVSGKYVAICKKYPELVPYDLAVREVMVTEAYKALVDRLPSEQRSTFYPLALIHAVIAVLAAAMDRASESPEADVDDLIDEAFGYLRHGFDPTSST</sequence>
<dbReference type="InterPro" id="IPR041347">
    <property type="entry name" value="MftR_C"/>
</dbReference>
<dbReference type="PANTHER" id="PTHR30055">
    <property type="entry name" value="HTH-TYPE TRANSCRIPTIONAL REGULATOR RUTR"/>
    <property type="match status" value="1"/>
</dbReference>
<dbReference type="GO" id="GO:0003700">
    <property type="term" value="F:DNA-binding transcription factor activity"/>
    <property type="evidence" value="ECO:0007669"/>
    <property type="project" value="TreeGrafter"/>
</dbReference>
<evidence type="ECO:0000256" key="4">
    <source>
        <dbReference type="PROSITE-ProRule" id="PRU00335"/>
    </source>
</evidence>
<dbReference type="PANTHER" id="PTHR30055:SF234">
    <property type="entry name" value="HTH-TYPE TRANSCRIPTIONAL REGULATOR BETI"/>
    <property type="match status" value="1"/>
</dbReference>
<feature type="domain" description="HTH tetR-type" evidence="5">
    <location>
        <begin position="13"/>
        <end position="73"/>
    </location>
</feature>
<dbReference type="InterPro" id="IPR009057">
    <property type="entry name" value="Homeodomain-like_sf"/>
</dbReference>
<dbReference type="EMBL" id="SLWS01000008">
    <property type="protein sequence ID" value="TCO55176.1"/>
    <property type="molecule type" value="Genomic_DNA"/>
</dbReference>
<evidence type="ECO:0000256" key="3">
    <source>
        <dbReference type="ARBA" id="ARBA00023163"/>
    </source>
</evidence>
<proteinExistence type="predicted"/>
<dbReference type="Pfam" id="PF17754">
    <property type="entry name" value="TetR_C_14"/>
    <property type="match status" value="1"/>
</dbReference>
<dbReference type="AlphaFoldDB" id="A0A4R2JE66"/>
<dbReference type="PROSITE" id="PS50977">
    <property type="entry name" value="HTH_TETR_2"/>
    <property type="match status" value="1"/>
</dbReference>
<dbReference type="InterPro" id="IPR050109">
    <property type="entry name" value="HTH-type_TetR-like_transc_reg"/>
</dbReference>
<keyword evidence="2 4" id="KW-0238">DNA-binding</keyword>
<evidence type="ECO:0000313" key="7">
    <source>
        <dbReference type="Proteomes" id="UP000295680"/>
    </source>
</evidence>
<name>A0A4R2JE66_9PSEU</name>
<evidence type="ECO:0000256" key="1">
    <source>
        <dbReference type="ARBA" id="ARBA00023015"/>
    </source>
</evidence>
<comment type="caution">
    <text evidence="6">The sequence shown here is derived from an EMBL/GenBank/DDBJ whole genome shotgun (WGS) entry which is preliminary data.</text>
</comment>
<reference evidence="6 7" key="1">
    <citation type="submission" date="2019-03" db="EMBL/GenBank/DDBJ databases">
        <title>Genomic Encyclopedia of Type Strains, Phase IV (KMG-IV): sequencing the most valuable type-strain genomes for metagenomic binning, comparative biology and taxonomic classification.</title>
        <authorList>
            <person name="Goeker M."/>
        </authorList>
    </citation>
    <scope>NUCLEOTIDE SEQUENCE [LARGE SCALE GENOMIC DNA]</scope>
    <source>
        <strain evidence="6 7">DSM 45934</strain>
    </source>
</reference>
<protein>
    <submittedName>
        <fullName evidence="6">TetR family transcriptional regulator</fullName>
    </submittedName>
</protein>
<dbReference type="Pfam" id="PF00440">
    <property type="entry name" value="TetR_N"/>
    <property type="match status" value="1"/>
</dbReference>
<gene>
    <name evidence="6" type="ORF">EV192_108464</name>
</gene>
<dbReference type="RefSeq" id="WP_132122923.1">
    <property type="nucleotide sequence ID" value="NZ_SLWS01000008.1"/>
</dbReference>
<dbReference type="InterPro" id="IPR001647">
    <property type="entry name" value="HTH_TetR"/>
</dbReference>
<dbReference type="SUPFAM" id="SSF46689">
    <property type="entry name" value="Homeodomain-like"/>
    <property type="match status" value="1"/>
</dbReference>
<keyword evidence="7" id="KW-1185">Reference proteome</keyword>
<organism evidence="6 7">
    <name type="scientific">Actinocrispum wychmicini</name>
    <dbReference type="NCBI Taxonomy" id="1213861"/>
    <lineage>
        <taxon>Bacteria</taxon>
        <taxon>Bacillati</taxon>
        <taxon>Actinomycetota</taxon>
        <taxon>Actinomycetes</taxon>
        <taxon>Pseudonocardiales</taxon>
        <taxon>Pseudonocardiaceae</taxon>
        <taxon>Actinocrispum</taxon>
    </lineage>
</organism>
<feature type="DNA-binding region" description="H-T-H motif" evidence="4">
    <location>
        <begin position="36"/>
        <end position="55"/>
    </location>
</feature>
<dbReference type="Gene3D" id="1.10.10.60">
    <property type="entry name" value="Homeodomain-like"/>
    <property type="match status" value="1"/>
</dbReference>
<evidence type="ECO:0000259" key="5">
    <source>
        <dbReference type="PROSITE" id="PS50977"/>
    </source>
</evidence>
<dbReference type="Gene3D" id="1.10.357.10">
    <property type="entry name" value="Tetracycline Repressor, domain 2"/>
    <property type="match status" value="1"/>
</dbReference>
<keyword evidence="1" id="KW-0805">Transcription regulation</keyword>
<dbReference type="GO" id="GO:0000976">
    <property type="term" value="F:transcription cis-regulatory region binding"/>
    <property type="evidence" value="ECO:0007669"/>
    <property type="project" value="TreeGrafter"/>
</dbReference>
<evidence type="ECO:0000256" key="2">
    <source>
        <dbReference type="ARBA" id="ARBA00023125"/>
    </source>
</evidence>
<dbReference type="OrthoDB" id="5242485at2"/>
<keyword evidence="3" id="KW-0804">Transcription</keyword>
<dbReference type="Proteomes" id="UP000295680">
    <property type="component" value="Unassembled WGS sequence"/>
</dbReference>
<evidence type="ECO:0000313" key="6">
    <source>
        <dbReference type="EMBL" id="TCO55176.1"/>
    </source>
</evidence>
<accession>A0A4R2JE66</accession>